<name>A0ABW5BJ35_9PROT</name>
<gene>
    <name evidence="2" type="ORF">ACFSKO_04785</name>
</gene>
<dbReference type="PANTHER" id="PTHR21015">
    <property type="entry name" value="UDP-N-ACETYLGLUCOSAMINE--N-ACETYLMURAMYL-(PENTAPEPTIDE) PYROPHOSPHORYL-UNDECAPRENOL N-ACETYLGLUCOSAMINE TRANSFERASE 1"/>
    <property type="match status" value="1"/>
</dbReference>
<evidence type="ECO:0000313" key="2">
    <source>
        <dbReference type="EMBL" id="MFD2204910.1"/>
    </source>
</evidence>
<reference evidence="3" key="1">
    <citation type="journal article" date="2019" name="Int. J. Syst. Evol. Microbiol.">
        <title>The Global Catalogue of Microorganisms (GCM) 10K type strain sequencing project: providing services to taxonomists for standard genome sequencing and annotation.</title>
        <authorList>
            <consortium name="The Broad Institute Genomics Platform"/>
            <consortium name="The Broad Institute Genome Sequencing Center for Infectious Disease"/>
            <person name="Wu L."/>
            <person name="Ma J."/>
        </authorList>
    </citation>
    <scope>NUCLEOTIDE SEQUENCE [LARGE SCALE GENOMIC DNA]</scope>
    <source>
        <strain evidence="3">CGMCC 4.7192</strain>
    </source>
</reference>
<dbReference type="InterPro" id="IPR007235">
    <property type="entry name" value="Glyco_trans_28_C"/>
</dbReference>
<feature type="domain" description="Glycosyl transferase family 28 C-terminal" evidence="1">
    <location>
        <begin position="233"/>
        <end position="371"/>
    </location>
</feature>
<comment type="caution">
    <text evidence="2">The sequence shown here is derived from an EMBL/GenBank/DDBJ whole genome shotgun (WGS) entry which is preliminary data.</text>
</comment>
<dbReference type="PANTHER" id="PTHR21015:SF28">
    <property type="entry name" value="SLL1722 PROTEIN"/>
    <property type="match status" value="1"/>
</dbReference>
<keyword evidence="3" id="KW-1185">Reference proteome</keyword>
<dbReference type="Pfam" id="PF04101">
    <property type="entry name" value="Glyco_tran_28_C"/>
    <property type="match status" value="1"/>
</dbReference>
<dbReference type="Proteomes" id="UP001597294">
    <property type="component" value="Unassembled WGS sequence"/>
</dbReference>
<accession>A0ABW5BJ35</accession>
<organism evidence="2 3">
    <name type="scientific">Kiloniella antarctica</name>
    <dbReference type="NCBI Taxonomy" id="1550907"/>
    <lineage>
        <taxon>Bacteria</taxon>
        <taxon>Pseudomonadati</taxon>
        <taxon>Pseudomonadota</taxon>
        <taxon>Alphaproteobacteria</taxon>
        <taxon>Rhodospirillales</taxon>
        <taxon>Kiloniellaceae</taxon>
        <taxon>Kiloniella</taxon>
    </lineage>
</organism>
<dbReference type="RefSeq" id="WP_380248950.1">
    <property type="nucleotide sequence ID" value="NZ_JBHUII010000001.1"/>
</dbReference>
<dbReference type="SUPFAM" id="SSF53756">
    <property type="entry name" value="UDP-Glycosyltransferase/glycogen phosphorylase"/>
    <property type="match status" value="1"/>
</dbReference>
<evidence type="ECO:0000313" key="3">
    <source>
        <dbReference type="Proteomes" id="UP001597294"/>
    </source>
</evidence>
<evidence type="ECO:0000259" key="1">
    <source>
        <dbReference type="Pfam" id="PF04101"/>
    </source>
</evidence>
<dbReference type="Gene3D" id="3.40.50.2000">
    <property type="entry name" value="Glycogen Phosphorylase B"/>
    <property type="match status" value="1"/>
</dbReference>
<proteinExistence type="predicted"/>
<dbReference type="EMBL" id="JBHUII010000001">
    <property type="protein sequence ID" value="MFD2204910.1"/>
    <property type="molecule type" value="Genomic_DNA"/>
</dbReference>
<sequence length="400" mass="44229">MRVDVFIYVQHLLGIGHLKRASLLAKAMHKIGLKVIFVTGGRPVPDLNMGKIETLQLPPLRAADDSFKVLMDIDDQVVDEDWKNSRKETLLEAFKTTNPKVLLIEMFPFGRRQMRFELDPLIARAKEQGVPVVTSVRDILTTHKTPGKGEWIIERVLKDIDQVLVHGDSSFISLQDSFPLAEKVAHKITYTGYVVETSNNDTVTTEKKIAFPQNKAKDNTQHGTRNGVLISAGGGAVALPLAKAVLEAKNLCKLKDIPWRLLLGDNLPDRDFDEISNNAPKGLTVERNRPDFQALLKTSQLSVSQAGYNTILELLTTLTPAIVVPFAADTQSEQTTRAKKLEDYGVLTVISEKDLSPVNLAHAIDAAIDRPVTKITLDLNGTENSALIIQKIIQKNNTHG</sequence>
<protein>
    <submittedName>
        <fullName evidence="2">Glycosyltransferase family protein</fullName>
    </submittedName>
</protein>